<dbReference type="Gene3D" id="1.10.287.1490">
    <property type="match status" value="3"/>
</dbReference>
<dbReference type="PANTHER" id="PTHR45615:SF66">
    <property type="entry name" value="CARD DOMAIN-CONTAINING PROTEIN"/>
    <property type="match status" value="1"/>
</dbReference>
<accession>A0A6C0K4L3</accession>
<feature type="region of interest" description="Disordered" evidence="2">
    <location>
        <begin position="439"/>
        <end position="471"/>
    </location>
</feature>
<feature type="coiled-coil region" evidence="1">
    <location>
        <begin position="750"/>
        <end position="812"/>
    </location>
</feature>
<evidence type="ECO:0000256" key="2">
    <source>
        <dbReference type="SAM" id="MobiDB-lite"/>
    </source>
</evidence>
<feature type="region of interest" description="Disordered" evidence="2">
    <location>
        <begin position="31"/>
        <end position="98"/>
    </location>
</feature>
<proteinExistence type="predicted"/>
<feature type="compositionally biased region" description="Pro residues" evidence="2">
    <location>
        <begin position="70"/>
        <end position="91"/>
    </location>
</feature>
<protein>
    <submittedName>
        <fullName evidence="3">Uncharacterized protein</fullName>
    </submittedName>
</protein>
<sequence length="1552" mass="172310">MSSSGSNATCDRSIDEREKENFSFLESVTSAHSEVHVDPPVVIDNPVKPPQDQQAAIAAPPSPSGQQAPLYPPPPTTSPQTPPATSPPPKEVTPSTPSPCLYVRFEAEAFHLTNEQNNLPQGDPGLRTFGDFMKRFVSGDEQTIKNVMCKYWSVTKINGVPVSKQDASGNLLADKMYRVPCDKTDIGTLITAFKRYEGYLESPENKTELDTKQHFNPAAQIEYVKVYLQRLTDAQMNPPKDCIGLHETIPGASTSAATAGKAGDGTDRYYGVLPKVFYLLYNQSKTGQPLKAQELLNTYSSLTQDPDELLKAVADDKGPSSHSDIFEPVPVSVLALMNLISEKFPHIYKLKMGTGTGMPDISDTTHHTTEELTHFDPNEITSGLNDILNRIFKDDTEGRKAVEHDFVEAHDKYHKKDTKGAVSSIHNALAKIVDHLKTQTHHTETLSTSTAGQAQPAPKPVEAIAGQDSDKEELAKKDAEIADLKAQLAKCSGESKACDEKIAALEAQKATLEGVKNSLEEELKKSQSEPKTDPIKVAGIEQAIAKARSDLEALTKELEAEKAKSAECNTELAAVKVKNAELEKQLVDSTSSKTSLMAQIAALEANRTDPAELERLRDELKKCDIEKRHINQELRTNVSEAVVLRNKIATLEAELTTLRATGSQSEADKARITELEGQLDTCRKERIEYQKKMEKEVKDLRDRINHIVDEKSIIEKRLKIIEGEKGVSDTESIRLRSELGRLQAELEKCHNGTAIQIKELRTEIERITREKASLEGGKGESDVELARLQAELEASRKAKADLELILNKVNAENIESHKQIDSLNKSISEKEAQLAAALTGTGTSEEAIKKLSTELTGLREQLTKITTEANKLRAENATLNSEIAKLKDVEERMKRYRTERDSLKARSLEDNTSLTARIRELEELLNTATKESAVSRKELEVLRAEKEKGIRELTAKIAQLEADLIVAQHAGEGEIADISAQLAATKNALDESKAAKATVDAALGDERKKSSKLEAQLAACNQEKSVLQSRIKVLEQQLSDIQNALTSAESGNEEVEQLHTMISNLQKQLKDAQEKSREVDALRSKLAAAEETVKKVPGLDAEVRRLNGELAVAEEKANNVLVLESQIRDLQAELLSGAQEKSRRVSELQSELDELRRKVRVCDQQIVQVKTQHTQDIQVVLNTLKSLMSPIAGQLGQMDQELGQTQPTIKAIESLGRSNDLNSLQRNMQSAVQSLTAYLGGANINFNKWKQLFERAKSTPVPYVAAYTSPLVEEAPKPYVAAPAAVAPTSKEPHLYILTIKTKKGIYPEKTIKIVAAQKMDSTNYTRATESSISRELNEENIKRCMNSPSANFCKMVERGIEQSEFDNIEYIISAIKRYGFQVTKEGPVTQQDVDDIKFSRSRQRGGAKYPHGQRDVRYRPDSLKSLAEHQRIWEELKESYDALPEEYKKIVPKPGRPPIAHTLEPFTRYIDENAEEDPESIEEARDATDLLGPEEVDEMLESDGDTPAMERVKPYYKKALPNLKEEWLPVMIRADIVSRIINDRMDDITGN</sequence>
<evidence type="ECO:0000256" key="1">
    <source>
        <dbReference type="SAM" id="Coils"/>
    </source>
</evidence>
<feature type="coiled-coil region" evidence="1">
    <location>
        <begin position="613"/>
        <end position="710"/>
    </location>
</feature>
<organism evidence="3">
    <name type="scientific">viral metagenome</name>
    <dbReference type="NCBI Taxonomy" id="1070528"/>
    <lineage>
        <taxon>unclassified sequences</taxon>
        <taxon>metagenomes</taxon>
        <taxon>organismal metagenomes</taxon>
    </lineage>
</organism>
<dbReference type="PANTHER" id="PTHR45615">
    <property type="entry name" value="MYOSIN HEAVY CHAIN, NON-MUSCLE"/>
    <property type="match status" value="1"/>
</dbReference>
<name>A0A6C0K4L3_9ZZZZ</name>
<feature type="coiled-coil region" evidence="1">
    <location>
        <begin position="848"/>
        <end position="1172"/>
    </location>
</feature>
<evidence type="ECO:0000313" key="3">
    <source>
        <dbReference type="EMBL" id="QHU12393.1"/>
    </source>
</evidence>
<keyword evidence="1" id="KW-0175">Coiled coil</keyword>
<dbReference type="EMBL" id="MN740799">
    <property type="protein sequence ID" value="QHU12393.1"/>
    <property type="molecule type" value="Genomic_DNA"/>
</dbReference>
<reference evidence="3" key="1">
    <citation type="journal article" date="2020" name="Nature">
        <title>Giant virus diversity and host interactions through global metagenomics.</title>
        <authorList>
            <person name="Schulz F."/>
            <person name="Roux S."/>
            <person name="Paez-Espino D."/>
            <person name="Jungbluth S."/>
            <person name="Walsh D.A."/>
            <person name="Denef V.J."/>
            <person name="McMahon K.D."/>
            <person name="Konstantinidis K.T."/>
            <person name="Eloe-Fadrosh E.A."/>
            <person name="Kyrpides N.C."/>
            <person name="Woyke T."/>
        </authorList>
    </citation>
    <scope>NUCLEOTIDE SEQUENCE</scope>
    <source>
        <strain evidence="3">GVMAG-S-1101171-110</strain>
    </source>
</reference>
<feature type="compositionally biased region" description="Low complexity" evidence="2">
    <location>
        <begin position="50"/>
        <end position="69"/>
    </location>
</feature>